<dbReference type="GO" id="GO:0015031">
    <property type="term" value="P:protein transport"/>
    <property type="evidence" value="ECO:0007669"/>
    <property type="project" value="InterPro"/>
</dbReference>
<comment type="subcellular location">
    <subcellularLocation>
        <location evidence="2">Cytoplasm</location>
    </subcellularLocation>
</comment>
<dbReference type="PIRSF" id="PIRSF003095">
    <property type="entry name" value="Trigger_factor"/>
    <property type="match status" value="1"/>
</dbReference>
<dbReference type="InterPro" id="IPR008881">
    <property type="entry name" value="Trigger_fac_ribosome-bd_bac"/>
</dbReference>
<evidence type="ECO:0000259" key="12">
    <source>
        <dbReference type="Pfam" id="PF05697"/>
    </source>
</evidence>
<dbReference type="InterPro" id="IPR037041">
    <property type="entry name" value="Trigger_fac_C_sf"/>
</dbReference>
<evidence type="ECO:0000256" key="5">
    <source>
        <dbReference type="ARBA" id="ARBA00016902"/>
    </source>
</evidence>
<dbReference type="OrthoDB" id="9767721at2"/>
<accession>A0A2U8DF42</accession>
<dbReference type="GO" id="GO:0003755">
    <property type="term" value="F:peptidyl-prolyl cis-trans isomerase activity"/>
    <property type="evidence" value="ECO:0007669"/>
    <property type="project" value="UniProtKB-KW"/>
</dbReference>
<dbReference type="GO" id="GO:0051301">
    <property type="term" value="P:cell division"/>
    <property type="evidence" value="ECO:0007669"/>
    <property type="project" value="UniProtKB-KW"/>
</dbReference>
<keyword evidence="6" id="KW-0132">Cell division</keyword>
<dbReference type="InterPro" id="IPR046357">
    <property type="entry name" value="PPIase_dom_sf"/>
</dbReference>
<dbReference type="EC" id="5.2.1.8" evidence="4"/>
<reference evidence="14 15" key="1">
    <citation type="submission" date="2018-04" db="EMBL/GenBank/DDBJ databases">
        <title>Genome sequence of Buchnera aphidicola from Melaphis sacchari.</title>
        <authorList>
            <person name="Geib S.M."/>
            <person name="Palmer N.A."/>
            <person name="Sattler S.E."/>
            <person name="Sarath G."/>
        </authorList>
    </citation>
    <scope>NUCLEOTIDE SEQUENCE [LARGE SCALE GENOMIC DNA]</scope>
    <source>
        <strain evidence="14 15">LSU</strain>
    </source>
</reference>
<keyword evidence="9" id="KW-0413">Isomerase</keyword>
<dbReference type="RefSeq" id="WP_158341107.1">
    <property type="nucleotide sequence ID" value="NZ_CP029161.1"/>
</dbReference>
<dbReference type="InterPro" id="IPR005215">
    <property type="entry name" value="Trig_fac"/>
</dbReference>
<evidence type="ECO:0000256" key="1">
    <source>
        <dbReference type="ARBA" id="ARBA00000971"/>
    </source>
</evidence>
<dbReference type="InterPro" id="IPR027304">
    <property type="entry name" value="Trigger_fact/SurA_dom_sf"/>
</dbReference>
<dbReference type="EMBL" id="CP029161">
    <property type="protein sequence ID" value="AWH90337.1"/>
    <property type="molecule type" value="Genomic_DNA"/>
</dbReference>
<organism evidence="14 15">
    <name type="scientific">Buchnera aphidicola</name>
    <name type="common">Melanaphis sacchari</name>
    <dbReference type="NCBI Taxonomy" id="2173854"/>
    <lineage>
        <taxon>Bacteria</taxon>
        <taxon>Pseudomonadati</taxon>
        <taxon>Pseudomonadota</taxon>
        <taxon>Gammaproteobacteria</taxon>
        <taxon>Enterobacterales</taxon>
        <taxon>Erwiniaceae</taxon>
        <taxon>Buchnera</taxon>
    </lineage>
</organism>
<evidence type="ECO:0000256" key="2">
    <source>
        <dbReference type="ARBA" id="ARBA00004496"/>
    </source>
</evidence>
<gene>
    <name evidence="14" type="primary">tig</name>
    <name evidence="14" type="ORF">DD681_00680</name>
</gene>
<protein>
    <recommendedName>
        <fullName evidence="5">Trigger factor</fullName>
        <ecNumber evidence="4">5.2.1.8</ecNumber>
    </recommendedName>
    <alternativeName>
        <fullName evidence="11">PPIase</fullName>
    </alternativeName>
</protein>
<evidence type="ECO:0000259" key="13">
    <source>
        <dbReference type="Pfam" id="PF05698"/>
    </source>
</evidence>
<dbReference type="SUPFAM" id="SSF109998">
    <property type="entry name" value="Triger factor/SurA peptide-binding domain-like"/>
    <property type="match status" value="1"/>
</dbReference>
<evidence type="ECO:0000256" key="6">
    <source>
        <dbReference type="ARBA" id="ARBA00022618"/>
    </source>
</evidence>
<evidence type="ECO:0000256" key="10">
    <source>
        <dbReference type="ARBA" id="ARBA00023306"/>
    </source>
</evidence>
<keyword evidence="7" id="KW-0697">Rotamase</keyword>
<evidence type="ECO:0000256" key="8">
    <source>
        <dbReference type="ARBA" id="ARBA00023186"/>
    </source>
</evidence>
<evidence type="ECO:0000313" key="14">
    <source>
        <dbReference type="EMBL" id="AWH90337.1"/>
    </source>
</evidence>
<dbReference type="Gene3D" id="3.30.70.1050">
    <property type="entry name" value="Trigger factor ribosome-binding domain"/>
    <property type="match status" value="1"/>
</dbReference>
<comment type="catalytic activity">
    <reaction evidence="1">
        <text>[protein]-peptidylproline (omega=180) = [protein]-peptidylproline (omega=0)</text>
        <dbReference type="Rhea" id="RHEA:16237"/>
        <dbReference type="Rhea" id="RHEA-COMP:10747"/>
        <dbReference type="Rhea" id="RHEA-COMP:10748"/>
        <dbReference type="ChEBI" id="CHEBI:83833"/>
        <dbReference type="ChEBI" id="CHEBI:83834"/>
        <dbReference type="EC" id="5.2.1.8"/>
    </reaction>
</comment>
<dbReference type="SUPFAM" id="SSF54534">
    <property type="entry name" value="FKBP-like"/>
    <property type="match status" value="1"/>
</dbReference>
<dbReference type="Pfam" id="PF05697">
    <property type="entry name" value="Trigger_N"/>
    <property type="match status" value="1"/>
</dbReference>
<dbReference type="InterPro" id="IPR036611">
    <property type="entry name" value="Trigger_fac_ribosome-bd_sf"/>
</dbReference>
<dbReference type="Pfam" id="PF05698">
    <property type="entry name" value="Trigger_C"/>
    <property type="match status" value="1"/>
</dbReference>
<evidence type="ECO:0000256" key="9">
    <source>
        <dbReference type="ARBA" id="ARBA00023235"/>
    </source>
</evidence>
<dbReference type="GO" id="GO:0006457">
    <property type="term" value="P:protein folding"/>
    <property type="evidence" value="ECO:0007669"/>
    <property type="project" value="InterPro"/>
</dbReference>
<dbReference type="AlphaFoldDB" id="A0A2U8DF42"/>
<proteinExistence type="inferred from homology"/>
<dbReference type="Proteomes" id="UP000244884">
    <property type="component" value="Chromosome"/>
</dbReference>
<feature type="domain" description="Trigger factor C-terminal" evidence="13">
    <location>
        <begin position="258"/>
        <end position="403"/>
    </location>
</feature>
<dbReference type="Gene3D" id="3.10.50.40">
    <property type="match status" value="1"/>
</dbReference>
<dbReference type="SUPFAM" id="SSF102735">
    <property type="entry name" value="Trigger factor ribosome-binding domain"/>
    <property type="match status" value="1"/>
</dbReference>
<dbReference type="NCBIfam" id="TIGR00115">
    <property type="entry name" value="tig"/>
    <property type="match status" value="1"/>
</dbReference>
<dbReference type="Gene3D" id="1.10.3120.10">
    <property type="entry name" value="Trigger factor, C-terminal domain"/>
    <property type="match status" value="1"/>
</dbReference>
<comment type="similarity">
    <text evidence="3">Belongs to the FKBP-type PPIase family. Tig subfamily.</text>
</comment>
<evidence type="ECO:0000256" key="3">
    <source>
        <dbReference type="ARBA" id="ARBA00005464"/>
    </source>
</evidence>
<feature type="domain" description="Trigger factor ribosome-binding bacterial" evidence="12">
    <location>
        <begin position="1"/>
        <end position="142"/>
    </location>
</feature>
<dbReference type="GO" id="GO:0005737">
    <property type="term" value="C:cytoplasm"/>
    <property type="evidence" value="ECO:0007669"/>
    <property type="project" value="UniProtKB-SubCell"/>
</dbReference>
<evidence type="ECO:0000256" key="4">
    <source>
        <dbReference type="ARBA" id="ARBA00013194"/>
    </source>
</evidence>
<evidence type="ECO:0000256" key="11">
    <source>
        <dbReference type="ARBA" id="ARBA00029986"/>
    </source>
</evidence>
<sequence>MKFFMEKNKDVGHRVRINIPRAIVNKKFIEKCTKINQKTSINGFRKGKVPIKIIEKKYGNTIYYDVFNKLMQKFFQEFLQKEKIKIIGIPKYFIHPDKDTKNDLEYSVIYEEYPYFKIKNINHIQIEKINVNITDNDIKELILKKNKWKKTNRSIKKYDQITINYCIYENNVRIKKIDSENIQFIVLQNNLIAELNTKVLNHFVGDIIFLKLNFSAFHPDKELCNKDVTLKIKILEIKEKEEIIEKIKNDNFFKNNQKTLKNKIKEKVKILTNNYFKSQIIENVIKKNPIKIPPILLKEEINFLYNKNIEEYERKKDNILDQKYHLNLKSLAEKRLKIKLIFDQIITENKISIQESQIQSLIHQISLNYKRPLEIVNLYNKNKTLKKTIEQLALENEIIQLLTKKIKTIEKNLTFNEIKNYKWNKNKEFLA</sequence>
<name>A0A2U8DF42_9GAMM</name>
<keyword evidence="8" id="KW-0143">Chaperone</keyword>
<dbReference type="InterPro" id="IPR008880">
    <property type="entry name" value="Trigger_fac_C"/>
</dbReference>
<evidence type="ECO:0000313" key="15">
    <source>
        <dbReference type="Proteomes" id="UP000244884"/>
    </source>
</evidence>
<keyword evidence="10" id="KW-0131">Cell cycle</keyword>
<evidence type="ECO:0000256" key="7">
    <source>
        <dbReference type="ARBA" id="ARBA00023110"/>
    </source>
</evidence>